<gene>
    <name evidence="11" type="ORF">F3Y22_tig00110204pilonHSYRG00233</name>
</gene>
<dbReference type="PANTHER" id="PTHR43840:SF5">
    <property type="entry name" value="METAL TOLERANCE PROTEIN 11"/>
    <property type="match status" value="1"/>
</dbReference>
<accession>A0A6A3BFV8</accession>
<dbReference type="Pfam" id="PF16916">
    <property type="entry name" value="ZT_dimer"/>
    <property type="match status" value="1"/>
</dbReference>
<dbReference type="Gene3D" id="3.30.70.1350">
    <property type="entry name" value="Cation efflux protein, cytoplasmic domain"/>
    <property type="match status" value="1"/>
</dbReference>
<organism evidence="11 12">
    <name type="scientific">Hibiscus syriacus</name>
    <name type="common">Rose of Sharon</name>
    <dbReference type="NCBI Taxonomy" id="106335"/>
    <lineage>
        <taxon>Eukaryota</taxon>
        <taxon>Viridiplantae</taxon>
        <taxon>Streptophyta</taxon>
        <taxon>Embryophyta</taxon>
        <taxon>Tracheophyta</taxon>
        <taxon>Spermatophyta</taxon>
        <taxon>Magnoliopsida</taxon>
        <taxon>eudicotyledons</taxon>
        <taxon>Gunneridae</taxon>
        <taxon>Pentapetalae</taxon>
        <taxon>rosids</taxon>
        <taxon>malvids</taxon>
        <taxon>Malvales</taxon>
        <taxon>Malvaceae</taxon>
        <taxon>Malvoideae</taxon>
        <taxon>Hibiscus</taxon>
    </lineage>
</organism>
<feature type="domain" description="Cation efflux protein transmembrane" evidence="9">
    <location>
        <begin position="38"/>
        <end position="230"/>
    </location>
</feature>
<dbReference type="FunFam" id="3.30.70.1350:FF:000001">
    <property type="entry name" value="Metal tolerance protein 11"/>
    <property type="match status" value="1"/>
</dbReference>
<proteinExistence type="inferred from homology"/>
<evidence type="ECO:0000256" key="8">
    <source>
        <dbReference type="SAM" id="Phobius"/>
    </source>
</evidence>
<feature type="transmembrane region" description="Helical" evidence="8">
    <location>
        <begin position="59"/>
        <end position="83"/>
    </location>
</feature>
<dbReference type="EMBL" id="VEPZ02000875">
    <property type="protein sequence ID" value="KAE8713912.1"/>
    <property type="molecule type" value="Genomic_DNA"/>
</dbReference>
<comment type="caution">
    <text evidence="11">The sequence shown here is derived from an EMBL/GenBank/DDBJ whole genome shotgun (WGS) entry which is preliminary data.</text>
</comment>
<evidence type="ECO:0000256" key="4">
    <source>
        <dbReference type="ARBA" id="ARBA00022692"/>
    </source>
</evidence>
<reference evidence="11" key="1">
    <citation type="submission" date="2019-09" db="EMBL/GenBank/DDBJ databases">
        <title>Draft genome information of white flower Hibiscus syriacus.</title>
        <authorList>
            <person name="Kim Y.-M."/>
        </authorList>
    </citation>
    <scope>NUCLEOTIDE SEQUENCE [LARGE SCALE GENOMIC DNA]</scope>
    <source>
        <strain evidence="11">YM2019G1</strain>
    </source>
</reference>
<comment type="similarity">
    <text evidence="2">Belongs to the cation diffusion facilitator (CDF) transporter (TC 2.A.4) family. SLC30A subfamily.</text>
</comment>
<evidence type="ECO:0000259" key="9">
    <source>
        <dbReference type="Pfam" id="PF01545"/>
    </source>
</evidence>
<dbReference type="InterPro" id="IPR027470">
    <property type="entry name" value="Cation_efflux_CTD"/>
</dbReference>
<dbReference type="Pfam" id="PF01545">
    <property type="entry name" value="Cation_efflux"/>
    <property type="match status" value="1"/>
</dbReference>
<dbReference type="PANTHER" id="PTHR43840">
    <property type="entry name" value="MITOCHONDRIAL METAL TRANSPORTER 1-RELATED"/>
    <property type="match status" value="1"/>
</dbReference>
<comment type="subcellular location">
    <subcellularLocation>
        <location evidence="1">Endomembrane system</location>
        <topology evidence="1">Multi-pass membrane protein</topology>
    </subcellularLocation>
</comment>
<feature type="transmembrane region" description="Helical" evidence="8">
    <location>
        <begin position="144"/>
        <end position="166"/>
    </location>
</feature>
<keyword evidence="4 8" id="KW-0812">Transmembrane</keyword>
<evidence type="ECO:0000256" key="3">
    <source>
        <dbReference type="ARBA" id="ARBA00022448"/>
    </source>
</evidence>
<dbReference type="InterPro" id="IPR050291">
    <property type="entry name" value="CDF_Transporter"/>
</dbReference>
<dbReference type="GO" id="GO:0016020">
    <property type="term" value="C:membrane"/>
    <property type="evidence" value="ECO:0007669"/>
    <property type="project" value="InterPro"/>
</dbReference>
<evidence type="ECO:0000313" key="11">
    <source>
        <dbReference type="EMBL" id="KAE8713912.1"/>
    </source>
</evidence>
<keyword evidence="12" id="KW-1185">Reference proteome</keyword>
<evidence type="ECO:0000256" key="7">
    <source>
        <dbReference type="ARBA" id="ARBA00023136"/>
    </source>
</evidence>
<dbReference type="InterPro" id="IPR036837">
    <property type="entry name" value="Cation_efflux_CTD_sf"/>
</dbReference>
<keyword evidence="3" id="KW-0813">Transport</keyword>
<dbReference type="Gene3D" id="1.20.1510.10">
    <property type="entry name" value="Cation efflux protein transmembrane domain"/>
    <property type="match status" value="1"/>
</dbReference>
<evidence type="ECO:0000313" key="12">
    <source>
        <dbReference type="Proteomes" id="UP000436088"/>
    </source>
</evidence>
<dbReference type="SUPFAM" id="SSF160240">
    <property type="entry name" value="Cation efflux protein cytoplasmic domain-like"/>
    <property type="match status" value="1"/>
</dbReference>
<evidence type="ECO:0000259" key="10">
    <source>
        <dbReference type="Pfam" id="PF16916"/>
    </source>
</evidence>
<keyword evidence="7 8" id="KW-0472">Membrane</keyword>
<name>A0A6A3BFV8_HIBSY</name>
<dbReference type="InterPro" id="IPR002524">
    <property type="entry name" value="Cation_efflux"/>
</dbReference>
<dbReference type="InterPro" id="IPR027469">
    <property type="entry name" value="Cation_efflux_TMD_sf"/>
</dbReference>
<dbReference type="InterPro" id="IPR058533">
    <property type="entry name" value="Cation_efflux_TM"/>
</dbReference>
<protein>
    <submittedName>
        <fullName evidence="11">Metal tolerance protein 11</fullName>
    </submittedName>
</protein>
<keyword evidence="5 8" id="KW-1133">Transmembrane helix</keyword>
<feature type="domain" description="Cation efflux protein cytoplasmic" evidence="10">
    <location>
        <begin position="246"/>
        <end position="310"/>
    </location>
</feature>
<sequence>MVESFSEMDALAELGFIPGISKEEREQLARSERLAIRISNIANMILFAAKVYASIRCGSLAIVASTLDSLLDLLSCFILRFAAFFMSTSNSYQYPIGKKRMQPLVILVFASVMATLGLQIILESVRKMVSYEDEFHLTIEQERFVVGIMLGVTLVKLLLVFYCRAFPDEIVKAYAKGHFFDVIPNIIGLVAVLLAKYIDDWIDPVGAIILALYTIRTWSMTVLENVNSLVGKSAAPEYLQKLTSLCWNHHKAIKNIDTVRAYSFGSHYFVEVDIVLPENMALQEAHDIGESLQEKLELLPNIERAFVHLDYEFSHKPEHAQAHAL</sequence>
<keyword evidence="6" id="KW-0406">Ion transport</keyword>
<evidence type="ECO:0000256" key="2">
    <source>
        <dbReference type="ARBA" id="ARBA00008873"/>
    </source>
</evidence>
<evidence type="ECO:0000256" key="1">
    <source>
        <dbReference type="ARBA" id="ARBA00004127"/>
    </source>
</evidence>
<dbReference type="GO" id="GO:0012505">
    <property type="term" value="C:endomembrane system"/>
    <property type="evidence" value="ECO:0007669"/>
    <property type="project" value="UniProtKB-SubCell"/>
</dbReference>
<dbReference type="GO" id="GO:0010486">
    <property type="term" value="F:manganese:proton antiporter activity"/>
    <property type="evidence" value="ECO:0007669"/>
    <property type="project" value="TreeGrafter"/>
</dbReference>
<dbReference type="Proteomes" id="UP000436088">
    <property type="component" value="Unassembled WGS sequence"/>
</dbReference>
<dbReference type="NCBIfam" id="TIGR01297">
    <property type="entry name" value="CDF"/>
    <property type="match status" value="1"/>
</dbReference>
<evidence type="ECO:0000256" key="6">
    <source>
        <dbReference type="ARBA" id="ARBA00023065"/>
    </source>
</evidence>
<dbReference type="AlphaFoldDB" id="A0A6A3BFV8"/>
<feature type="transmembrane region" description="Helical" evidence="8">
    <location>
        <begin position="104"/>
        <end position="122"/>
    </location>
</feature>
<evidence type="ECO:0000256" key="5">
    <source>
        <dbReference type="ARBA" id="ARBA00022989"/>
    </source>
</evidence>
<dbReference type="SUPFAM" id="SSF161111">
    <property type="entry name" value="Cation efflux protein transmembrane domain-like"/>
    <property type="match status" value="1"/>
</dbReference>